<feature type="compositionally biased region" description="Pro residues" evidence="1">
    <location>
        <begin position="265"/>
        <end position="289"/>
    </location>
</feature>
<reference evidence="2 3" key="1">
    <citation type="submission" date="2019-01" db="EMBL/GenBank/DDBJ databases">
        <title>Genome sequencing of the rare red list fungi Fomitopsis rosea.</title>
        <authorList>
            <person name="Buettner E."/>
            <person name="Kellner H."/>
        </authorList>
    </citation>
    <scope>NUCLEOTIDE SEQUENCE [LARGE SCALE GENOMIC DNA]</scope>
    <source>
        <strain evidence="2 3">DSM 105464</strain>
    </source>
</reference>
<evidence type="ECO:0000313" key="3">
    <source>
        <dbReference type="Proteomes" id="UP000298390"/>
    </source>
</evidence>
<organism evidence="2 3">
    <name type="scientific">Rhodofomes roseus</name>
    <dbReference type="NCBI Taxonomy" id="34475"/>
    <lineage>
        <taxon>Eukaryota</taxon>
        <taxon>Fungi</taxon>
        <taxon>Dikarya</taxon>
        <taxon>Basidiomycota</taxon>
        <taxon>Agaricomycotina</taxon>
        <taxon>Agaricomycetes</taxon>
        <taxon>Polyporales</taxon>
        <taxon>Rhodofomes</taxon>
    </lineage>
</organism>
<protein>
    <submittedName>
        <fullName evidence="2">Uncharacterized protein</fullName>
    </submittedName>
</protein>
<dbReference type="AlphaFoldDB" id="A0A4Y9XS71"/>
<feature type="compositionally biased region" description="Polar residues" evidence="1">
    <location>
        <begin position="10"/>
        <end position="23"/>
    </location>
</feature>
<dbReference type="STRING" id="34475.A0A4Y9XS71"/>
<feature type="region of interest" description="Disordered" evidence="1">
    <location>
        <begin position="311"/>
        <end position="402"/>
    </location>
</feature>
<comment type="caution">
    <text evidence="2">The sequence shown here is derived from an EMBL/GenBank/DDBJ whole genome shotgun (WGS) entry which is preliminary data.</text>
</comment>
<sequence length="479" mass="52025">MDPAQHTHDQPQQPMQLPATPSASRKRSRENETPSQRHKREKAAERQRRKRERDRQAGLNNILALSQVQQPTGAAPPPVEVPAPGGMPTSISEFAKSDDPTVEEIARRDRVRSAARERQRKHRALVKARKMRELGMDMGNEIIPGMEEMQYRVNAEGQYQPVMPHEMQPHPPHPQAIQEPPFPHGVPQLSGGQTFASTLLLSFSCAPLLKQHLLRTLNMTNDELTSLEPIIAQAWDHWDQQRRMHYAHHAANKAPDGSNPGDPNNAPPPPPPPYPMPFVPHDPSQPPPNDFRARFHRSLVAPSPFRSALVGVESQQQPVHPPPAPQPTAGTSASASAPAPVQGPPPPPPGGDTINPAMSTNAPHPPSSSSFERTTAAGPVDDRTGDRSTAWAGAGRGGGSGGQTRAVMICAPSSPFPFHPSSAARVVLVSTCHMYVLRSGPVRYAMDSRRLLLTTPTHARAPSSCSADCQSVVLPVYPL</sequence>
<feature type="compositionally biased region" description="Low complexity" evidence="1">
    <location>
        <begin position="255"/>
        <end position="264"/>
    </location>
</feature>
<evidence type="ECO:0000313" key="2">
    <source>
        <dbReference type="EMBL" id="TFY52243.1"/>
    </source>
</evidence>
<proteinExistence type="predicted"/>
<feature type="region of interest" description="Disordered" evidence="1">
    <location>
        <begin position="1"/>
        <end position="80"/>
    </location>
</feature>
<accession>A0A4Y9XS71</accession>
<feature type="compositionally biased region" description="Basic residues" evidence="1">
    <location>
        <begin position="36"/>
        <end position="52"/>
    </location>
</feature>
<feature type="region of interest" description="Disordered" evidence="1">
    <location>
        <begin position="251"/>
        <end position="292"/>
    </location>
</feature>
<dbReference type="Proteomes" id="UP000298390">
    <property type="component" value="Unassembled WGS sequence"/>
</dbReference>
<feature type="compositionally biased region" description="Polar residues" evidence="1">
    <location>
        <begin position="356"/>
        <end position="373"/>
    </location>
</feature>
<dbReference type="EMBL" id="SEKV01001013">
    <property type="protein sequence ID" value="TFY52243.1"/>
    <property type="molecule type" value="Genomic_DNA"/>
</dbReference>
<gene>
    <name evidence="2" type="ORF">EVJ58_g10125</name>
</gene>
<feature type="compositionally biased region" description="Pro residues" evidence="1">
    <location>
        <begin position="341"/>
        <end position="350"/>
    </location>
</feature>
<evidence type="ECO:0000256" key="1">
    <source>
        <dbReference type="SAM" id="MobiDB-lite"/>
    </source>
</evidence>
<feature type="compositionally biased region" description="Low complexity" evidence="1">
    <location>
        <begin position="327"/>
        <end position="340"/>
    </location>
</feature>
<name>A0A4Y9XS71_9APHY</name>